<dbReference type="GO" id="GO:0006772">
    <property type="term" value="P:thiamine metabolic process"/>
    <property type="evidence" value="ECO:0007669"/>
    <property type="project" value="InterPro"/>
</dbReference>
<evidence type="ECO:0000259" key="5">
    <source>
        <dbReference type="SMART" id="SM00983"/>
    </source>
</evidence>
<keyword evidence="2" id="KW-0547">Nucleotide-binding</keyword>
<evidence type="ECO:0000256" key="2">
    <source>
        <dbReference type="ARBA" id="ARBA00022741"/>
    </source>
</evidence>
<dbReference type="InterPro" id="IPR007371">
    <property type="entry name" value="TPK_catalytic"/>
</dbReference>
<dbReference type="GO" id="GO:0009229">
    <property type="term" value="P:thiamine diphosphate biosynthetic process"/>
    <property type="evidence" value="ECO:0007669"/>
    <property type="project" value="InterPro"/>
</dbReference>
<gene>
    <name evidence="7" type="ORF">UFOPK1906_00048</name>
    <name evidence="6" type="ORF">UFOPK3331_01467</name>
</gene>
<dbReference type="GO" id="GO:0005524">
    <property type="term" value="F:ATP binding"/>
    <property type="evidence" value="ECO:0007669"/>
    <property type="project" value="UniProtKB-KW"/>
</dbReference>
<sequence length="257" mass="26648">MPAKEVFGSHWFVLVRVVLPQVFDMSKQNEGSSRTAIIVMGGVAPDAGLTAALDRNDVIVITADSGAVYARAAGLSIDIAVGDFDSIPPLLLEELESAGVRVERHPVAKDATDLELAIEVAIREGADVVTVVGGHGGRVDQSFANAFVIASPAYKHISMHAILDSALVSVVHGGGGVTFLGAPGDVVTLLPLHGDAIGVRTEGLEYPLRGETLTAGTTRGVSNILLDREATVSLESGTVLVVRPGPEVVVNGNGEFE</sequence>
<dbReference type="InterPro" id="IPR036371">
    <property type="entry name" value="TPK_B1-bd_sf"/>
</dbReference>
<dbReference type="InterPro" id="IPR036759">
    <property type="entry name" value="TPK_catalytic_sf"/>
</dbReference>
<organism evidence="7">
    <name type="scientific">freshwater metagenome</name>
    <dbReference type="NCBI Taxonomy" id="449393"/>
    <lineage>
        <taxon>unclassified sequences</taxon>
        <taxon>metagenomes</taxon>
        <taxon>ecological metagenomes</taxon>
    </lineage>
</organism>
<dbReference type="InterPro" id="IPR053149">
    <property type="entry name" value="TPK"/>
</dbReference>
<dbReference type="InterPro" id="IPR007373">
    <property type="entry name" value="Thiamin_PyroPKinase_B1-bd"/>
</dbReference>
<dbReference type="GO" id="GO:0030975">
    <property type="term" value="F:thiamine binding"/>
    <property type="evidence" value="ECO:0007669"/>
    <property type="project" value="InterPro"/>
</dbReference>
<keyword evidence="3" id="KW-0418">Kinase</keyword>
<evidence type="ECO:0000313" key="7">
    <source>
        <dbReference type="EMBL" id="CAB4611255.1"/>
    </source>
</evidence>
<dbReference type="AlphaFoldDB" id="A0A6J6HIV2"/>
<protein>
    <submittedName>
        <fullName evidence="7">Unannotated protein</fullName>
    </submittedName>
</protein>
<dbReference type="Pfam" id="PF04265">
    <property type="entry name" value="TPK_B1_binding"/>
    <property type="match status" value="1"/>
</dbReference>
<evidence type="ECO:0000256" key="4">
    <source>
        <dbReference type="ARBA" id="ARBA00022840"/>
    </source>
</evidence>
<dbReference type="Gene3D" id="3.40.50.10240">
    <property type="entry name" value="Thiamin pyrophosphokinase, catalytic domain"/>
    <property type="match status" value="1"/>
</dbReference>
<dbReference type="PANTHER" id="PTHR41299">
    <property type="entry name" value="THIAMINE PYROPHOSPHOKINASE"/>
    <property type="match status" value="1"/>
</dbReference>
<dbReference type="EMBL" id="CAEZVC010000001">
    <property type="protein sequence ID" value="CAB4611255.1"/>
    <property type="molecule type" value="Genomic_DNA"/>
</dbReference>
<dbReference type="PANTHER" id="PTHR41299:SF1">
    <property type="entry name" value="THIAMINE PYROPHOSPHOKINASE"/>
    <property type="match status" value="1"/>
</dbReference>
<dbReference type="SMART" id="SM00983">
    <property type="entry name" value="TPK_B1_binding"/>
    <property type="match status" value="1"/>
</dbReference>
<evidence type="ECO:0000313" key="6">
    <source>
        <dbReference type="EMBL" id="CAB4345110.1"/>
    </source>
</evidence>
<accession>A0A6J6HIV2</accession>
<proteinExistence type="predicted"/>
<dbReference type="GO" id="GO:0004788">
    <property type="term" value="F:thiamine diphosphokinase activity"/>
    <property type="evidence" value="ECO:0007669"/>
    <property type="project" value="InterPro"/>
</dbReference>
<dbReference type="Pfam" id="PF04263">
    <property type="entry name" value="TPK_catalytic"/>
    <property type="match status" value="1"/>
</dbReference>
<evidence type="ECO:0000256" key="1">
    <source>
        <dbReference type="ARBA" id="ARBA00022679"/>
    </source>
</evidence>
<feature type="domain" description="Thiamin pyrophosphokinase thiamin-binding" evidence="5">
    <location>
        <begin position="181"/>
        <end position="240"/>
    </location>
</feature>
<dbReference type="InterPro" id="IPR006282">
    <property type="entry name" value="Thi_PPkinase"/>
</dbReference>
<dbReference type="SUPFAM" id="SSF63862">
    <property type="entry name" value="Thiamin pyrophosphokinase, substrate-binding domain"/>
    <property type="match status" value="1"/>
</dbReference>
<reference evidence="7" key="1">
    <citation type="submission" date="2020-05" db="EMBL/GenBank/DDBJ databases">
        <authorList>
            <person name="Chiriac C."/>
            <person name="Salcher M."/>
            <person name="Ghai R."/>
            <person name="Kavagutti S V."/>
        </authorList>
    </citation>
    <scope>NUCLEOTIDE SEQUENCE</scope>
</reference>
<dbReference type="GO" id="GO:0016301">
    <property type="term" value="F:kinase activity"/>
    <property type="evidence" value="ECO:0007669"/>
    <property type="project" value="UniProtKB-KW"/>
</dbReference>
<dbReference type="SUPFAM" id="SSF63999">
    <property type="entry name" value="Thiamin pyrophosphokinase, catalytic domain"/>
    <property type="match status" value="1"/>
</dbReference>
<keyword evidence="1" id="KW-0808">Transferase</keyword>
<keyword evidence="4" id="KW-0067">ATP-binding</keyword>
<dbReference type="CDD" id="cd07995">
    <property type="entry name" value="TPK"/>
    <property type="match status" value="1"/>
</dbReference>
<dbReference type="NCBIfam" id="TIGR01378">
    <property type="entry name" value="thi_PPkinase"/>
    <property type="match status" value="1"/>
</dbReference>
<dbReference type="EMBL" id="CAESAL010000063">
    <property type="protein sequence ID" value="CAB4345110.1"/>
    <property type="molecule type" value="Genomic_DNA"/>
</dbReference>
<evidence type="ECO:0000256" key="3">
    <source>
        <dbReference type="ARBA" id="ARBA00022777"/>
    </source>
</evidence>
<name>A0A6J6HIV2_9ZZZZ</name>